<dbReference type="InterPro" id="IPR037132">
    <property type="entry name" value="N_Gln_amidohydro_ab_roll_sf"/>
</dbReference>
<organism evidence="10 11">
    <name type="scientific">Plakobranchus ocellatus</name>
    <dbReference type="NCBI Taxonomy" id="259542"/>
    <lineage>
        <taxon>Eukaryota</taxon>
        <taxon>Metazoa</taxon>
        <taxon>Spiralia</taxon>
        <taxon>Lophotrochozoa</taxon>
        <taxon>Mollusca</taxon>
        <taxon>Gastropoda</taxon>
        <taxon>Heterobranchia</taxon>
        <taxon>Euthyneura</taxon>
        <taxon>Panpulmonata</taxon>
        <taxon>Sacoglossa</taxon>
        <taxon>Placobranchoidea</taxon>
        <taxon>Plakobranchidae</taxon>
        <taxon>Plakobranchus</taxon>
    </lineage>
</organism>
<proteinExistence type="inferred from homology"/>
<keyword evidence="11" id="KW-1185">Reference proteome</keyword>
<reference evidence="10 11" key="1">
    <citation type="journal article" date="2021" name="Elife">
        <title>Chloroplast acquisition without the gene transfer in kleptoplastic sea slugs, Plakobranchus ocellatus.</title>
        <authorList>
            <person name="Maeda T."/>
            <person name="Takahashi S."/>
            <person name="Yoshida T."/>
            <person name="Shimamura S."/>
            <person name="Takaki Y."/>
            <person name="Nagai Y."/>
            <person name="Toyoda A."/>
            <person name="Suzuki Y."/>
            <person name="Arimoto A."/>
            <person name="Ishii H."/>
            <person name="Satoh N."/>
            <person name="Nishiyama T."/>
            <person name="Hasebe M."/>
            <person name="Maruyama T."/>
            <person name="Minagawa J."/>
            <person name="Obokata J."/>
            <person name="Shigenobu S."/>
        </authorList>
    </citation>
    <scope>NUCLEOTIDE SEQUENCE [LARGE SCALE GENOMIC DNA]</scope>
</reference>
<evidence type="ECO:0000256" key="6">
    <source>
        <dbReference type="ARBA" id="ARBA00029677"/>
    </source>
</evidence>
<evidence type="ECO:0000256" key="4">
    <source>
        <dbReference type="ARBA" id="ARBA00021247"/>
    </source>
</evidence>
<evidence type="ECO:0000256" key="3">
    <source>
        <dbReference type="ARBA" id="ARBA00012718"/>
    </source>
</evidence>
<evidence type="ECO:0000256" key="1">
    <source>
        <dbReference type="ARBA" id="ARBA00008985"/>
    </source>
</evidence>
<dbReference type="EMBL" id="BLXT01006999">
    <property type="protein sequence ID" value="GFO35474.1"/>
    <property type="molecule type" value="Genomic_DNA"/>
</dbReference>
<comment type="subunit">
    <text evidence="2 8">Monomer.</text>
</comment>
<evidence type="ECO:0000256" key="2">
    <source>
        <dbReference type="ARBA" id="ARBA00011245"/>
    </source>
</evidence>
<evidence type="ECO:0000256" key="5">
    <source>
        <dbReference type="ARBA" id="ARBA00022801"/>
    </source>
</evidence>
<sequence>MAENNVDSICVSDVLSDVSQCVYTACYCEENVWKLADFVRENCPAKELSKCFCVFISNDSRKDYHVILVYQHGGRSLVFDLDTELSFPCTVKEYATACLGDERTLKEEYRRMFRVVPASEFLSTFASDRSHMVNEKGEWMAPPPQYPPICCEGSTNNIEEFISMSPDFKHGRVMDLATFLKMFLQV</sequence>
<name>A0AAV4CUC9_9GAST</name>
<feature type="domain" description="Protein N-terminal glutamine amidohydrolase alpha beta roll" evidence="9">
    <location>
        <begin position="23"/>
        <end position="61"/>
    </location>
</feature>
<dbReference type="EC" id="3.5.1.122" evidence="3 8"/>
<gene>
    <name evidence="10" type="ORF">PoB_006197900</name>
</gene>
<protein>
    <recommendedName>
        <fullName evidence="4 8">Protein N-terminal glutamine amidohydrolase</fullName>
        <ecNumber evidence="3 8">3.5.1.122</ecNumber>
    </recommendedName>
    <alternativeName>
        <fullName evidence="6 8">Protein NH2-terminal glutamine deamidase</fullName>
    </alternativeName>
</protein>
<dbReference type="Gene3D" id="3.10.620.10">
    <property type="entry name" value="Protein N-terminal glutamine amidohydrolase, alpha beta roll"/>
    <property type="match status" value="1"/>
</dbReference>
<dbReference type="PANTHER" id="PTHR13035:SF0">
    <property type="entry name" value="PROTEIN N-TERMINAL GLUTAMINE AMIDOHYDROLASE"/>
    <property type="match status" value="1"/>
</dbReference>
<evidence type="ECO:0000313" key="11">
    <source>
        <dbReference type="Proteomes" id="UP000735302"/>
    </source>
</evidence>
<dbReference type="AlphaFoldDB" id="A0AAV4CUC9"/>
<dbReference type="GO" id="GO:0008418">
    <property type="term" value="F:protein-N-terminal asparagine amidohydrolase activity"/>
    <property type="evidence" value="ECO:0007669"/>
    <property type="project" value="UniProtKB-UniRule"/>
</dbReference>
<accession>A0AAV4CUC9</accession>
<evidence type="ECO:0000256" key="7">
    <source>
        <dbReference type="ARBA" id="ARBA00048768"/>
    </source>
</evidence>
<comment type="similarity">
    <text evidence="1 8">Belongs to the NTAQ1 family.</text>
</comment>
<feature type="domain" description="Protein N-terminal glutamine amidohydrolase alpha beta roll" evidence="9">
    <location>
        <begin position="63"/>
        <end position="183"/>
    </location>
</feature>
<comment type="function">
    <text evidence="8">Mediates the side-chain deamidation of N-terminal glutamine residues to glutamate, an important step in N-end rule pathway of protein degradation. Conversion of the resulting N-terminal glutamine to glutamate renders the protein susceptible to arginylation, polyubiquitination and degradation as specified by the N-end rule. Does not act on substrates with internal or C-terminal glutamine and does not act on non-glutamine residues in any position.</text>
</comment>
<evidence type="ECO:0000259" key="9">
    <source>
        <dbReference type="Pfam" id="PF09764"/>
    </source>
</evidence>
<comment type="caution">
    <text evidence="10">The sequence shown here is derived from an EMBL/GenBank/DDBJ whole genome shotgun (WGS) entry which is preliminary data.</text>
</comment>
<dbReference type="GO" id="GO:0005634">
    <property type="term" value="C:nucleus"/>
    <property type="evidence" value="ECO:0007669"/>
    <property type="project" value="TreeGrafter"/>
</dbReference>
<dbReference type="Pfam" id="PF09764">
    <property type="entry name" value="Nt_Gln_amidase"/>
    <property type="match status" value="2"/>
</dbReference>
<dbReference type="InterPro" id="IPR039733">
    <property type="entry name" value="NTAQ1"/>
</dbReference>
<comment type="catalytic activity">
    <reaction evidence="7 8">
        <text>N-terminal L-glutaminyl-[protein] + H2O = N-terminal L-glutamyl-[protein] + NH4(+)</text>
        <dbReference type="Rhea" id="RHEA:50680"/>
        <dbReference type="Rhea" id="RHEA-COMP:12668"/>
        <dbReference type="Rhea" id="RHEA-COMP:12777"/>
        <dbReference type="ChEBI" id="CHEBI:15377"/>
        <dbReference type="ChEBI" id="CHEBI:28938"/>
        <dbReference type="ChEBI" id="CHEBI:64721"/>
        <dbReference type="ChEBI" id="CHEBI:64722"/>
        <dbReference type="EC" id="3.5.1.122"/>
    </reaction>
</comment>
<keyword evidence="5 8" id="KW-0378">Hydrolase</keyword>
<dbReference type="InterPro" id="IPR023128">
    <property type="entry name" value="Prot_N_Gln_amidohydro_ab_roll"/>
</dbReference>
<dbReference type="GO" id="GO:0070773">
    <property type="term" value="F:protein-N-terminal glutamine amidohydrolase activity"/>
    <property type="evidence" value="ECO:0007669"/>
    <property type="project" value="UniProtKB-UniRule"/>
</dbReference>
<dbReference type="GO" id="GO:0005829">
    <property type="term" value="C:cytosol"/>
    <property type="evidence" value="ECO:0007669"/>
    <property type="project" value="TreeGrafter"/>
</dbReference>
<dbReference type="PANTHER" id="PTHR13035">
    <property type="entry name" value="PROTEIN N-TERMINAL GLUTAMINE AMIDOHYDROLASE"/>
    <property type="match status" value="1"/>
</dbReference>
<evidence type="ECO:0000313" key="10">
    <source>
        <dbReference type="EMBL" id="GFO35474.1"/>
    </source>
</evidence>
<dbReference type="Proteomes" id="UP000735302">
    <property type="component" value="Unassembled WGS sequence"/>
</dbReference>
<evidence type="ECO:0000256" key="8">
    <source>
        <dbReference type="RuleBase" id="RU367082"/>
    </source>
</evidence>